<dbReference type="VEuPathDB" id="VectorBase:CSON009728"/>
<dbReference type="PANTHER" id="PTHR10165:SF35">
    <property type="entry name" value="RE23632P"/>
    <property type="match status" value="1"/>
</dbReference>
<evidence type="ECO:0000259" key="8">
    <source>
        <dbReference type="SMART" id="SM00014"/>
    </source>
</evidence>
<dbReference type="EMBL" id="UFQT01000038">
    <property type="protein sequence ID" value="SSX18453.1"/>
    <property type="molecule type" value="Genomic_DNA"/>
</dbReference>
<feature type="transmembrane region" description="Helical" evidence="7">
    <location>
        <begin position="59"/>
        <end position="83"/>
    </location>
</feature>
<feature type="transmembrane region" description="Helical" evidence="7">
    <location>
        <begin position="20"/>
        <end position="39"/>
    </location>
</feature>
<dbReference type="SUPFAM" id="SSF48317">
    <property type="entry name" value="Acid phosphatase/Vanadium-dependent haloperoxidase"/>
    <property type="match status" value="1"/>
</dbReference>
<feature type="transmembrane region" description="Helical" evidence="7">
    <location>
        <begin position="158"/>
        <end position="178"/>
    </location>
</feature>
<accession>A0A336LP53</accession>
<feature type="transmembrane region" description="Helical" evidence="7">
    <location>
        <begin position="190"/>
        <end position="208"/>
    </location>
</feature>
<evidence type="ECO:0000256" key="5">
    <source>
        <dbReference type="ARBA" id="ARBA00023136"/>
    </source>
</evidence>
<feature type="domain" description="Phosphatidic acid phosphatase type 2/haloperoxidase" evidence="8">
    <location>
        <begin position="94"/>
        <end position="233"/>
    </location>
</feature>
<keyword evidence="5 7" id="KW-0472">Membrane</keyword>
<dbReference type="AlphaFoldDB" id="A0A336LP53"/>
<dbReference type="SMART" id="SM00014">
    <property type="entry name" value="acidPPc"/>
    <property type="match status" value="1"/>
</dbReference>
<dbReference type="InterPro" id="IPR036938">
    <property type="entry name" value="PAP2/HPO_sf"/>
</dbReference>
<evidence type="ECO:0000313" key="9">
    <source>
        <dbReference type="EMBL" id="SSX18453.1"/>
    </source>
</evidence>
<keyword evidence="4 7" id="KW-1133">Transmembrane helix</keyword>
<feature type="compositionally biased region" description="Low complexity" evidence="6">
    <location>
        <begin position="262"/>
        <end position="276"/>
    </location>
</feature>
<dbReference type="GO" id="GO:0006644">
    <property type="term" value="P:phospholipid metabolic process"/>
    <property type="evidence" value="ECO:0007669"/>
    <property type="project" value="UniProtKB-UniPathway"/>
</dbReference>
<evidence type="ECO:0000256" key="2">
    <source>
        <dbReference type="ARBA" id="ARBA00008816"/>
    </source>
</evidence>
<sequence length="303" mass="34703">MIQAILDIIPEIRKVRWTEVFIRFFLLYIFLQMEFLAPFERVIQKEEMWQYKYPKSGDYVSARWLFGFIIPFPMVMLTLIYLFKRDKADFMAGNLAYSLGVGLNGFITDCMKITVGRPRPDYFWRCYPDGVVSANMSCTNPNYREVIQGRKSFPSGHASFAFLSFGFVAFYFMGKLNVFNEDGRGSGTRLSFCLAPIMIAILVSISRTCDYHHHYTDVIAGSIIGIAVAYLVYRQYYPSFDSKLCSRPYPRRSNQSREESRSISNSERPGSSSGSGKEVKKQSDKRPVSRNPSGSDSETKALL</sequence>
<dbReference type="Gene3D" id="1.20.144.10">
    <property type="entry name" value="Phosphatidic acid phosphatase type 2/haloperoxidase"/>
    <property type="match status" value="1"/>
</dbReference>
<feature type="transmembrane region" description="Helical" evidence="7">
    <location>
        <begin position="214"/>
        <end position="233"/>
    </location>
</feature>
<dbReference type="OMA" id="CTPLIVI"/>
<dbReference type="InterPro" id="IPR000326">
    <property type="entry name" value="PAP2/HPO"/>
</dbReference>
<dbReference type="GO" id="GO:0008195">
    <property type="term" value="F:phosphatidate phosphatase activity"/>
    <property type="evidence" value="ECO:0007669"/>
    <property type="project" value="TreeGrafter"/>
</dbReference>
<reference evidence="9" key="1">
    <citation type="submission" date="2018-07" db="EMBL/GenBank/DDBJ databases">
        <authorList>
            <person name="Quirk P.G."/>
            <person name="Krulwich T.A."/>
        </authorList>
    </citation>
    <scope>NUCLEOTIDE SEQUENCE</scope>
</reference>
<keyword evidence="3 7" id="KW-0812">Transmembrane</keyword>
<comment type="subcellular location">
    <subcellularLocation>
        <location evidence="1">Membrane</location>
        <topology evidence="1">Multi-pass membrane protein</topology>
    </subcellularLocation>
</comment>
<dbReference type="GO" id="GO:0016020">
    <property type="term" value="C:membrane"/>
    <property type="evidence" value="ECO:0007669"/>
    <property type="project" value="UniProtKB-SubCell"/>
</dbReference>
<dbReference type="InterPro" id="IPR043216">
    <property type="entry name" value="PAP-like"/>
</dbReference>
<proteinExistence type="inferred from homology"/>
<evidence type="ECO:0000256" key="3">
    <source>
        <dbReference type="ARBA" id="ARBA00022692"/>
    </source>
</evidence>
<dbReference type="GO" id="GO:0046839">
    <property type="term" value="P:phospholipid dephosphorylation"/>
    <property type="evidence" value="ECO:0007669"/>
    <property type="project" value="TreeGrafter"/>
</dbReference>
<evidence type="ECO:0000256" key="1">
    <source>
        <dbReference type="ARBA" id="ARBA00004141"/>
    </source>
</evidence>
<evidence type="ECO:0000256" key="4">
    <source>
        <dbReference type="ARBA" id="ARBA00022989"/>
    </source>
</evidence>
<gene>
    <name evidence="9" type="primary">CSON009728</name>
</gene>
<evidence type="ECO:0000256" key="6">
    <source>
        <dbReference type="SAM" id="MobiDB-lite"/>
    </source>
</evidence>
<evidence type="ECO:0000256" key="7">
    <source>
        <dbReference type="SAM" id="Phobius"/>
    </source>
</evidence>
<feature type="region of interest" description="Disordered" evidence="6">
    <location>
        <begin position="248"/>
        <end position="303"/>
    </location>
</feature>
<dbReference type="UniPathway" id="UPA00085"/>
<dbReference type="Pfam" id="PF01569">
    <property type="entry name" value="PAP2"/>
    <property type="match status" value="1"/>
</dbReference>
<protein>
    <submittedName>
        <fullName evidence="9">CSON009728 protein</fullName>
    </submittedName>
</protein>
<organism evidence="9">
    <name type="scientific">Culicoides sonorensis</name>
    <name type="common">Biting midge</name>
    <dbReference type="NCBI Taxonomy" id="179676"/>
    <lineage>
        <taxon>Eukaryota</taxon>
        <taxon>Metazoa</taxon>
        <taxon>Ecdysozoa</taxon>
        <taxon>Arthropoda</taxon>
        <taxon>Hexapoda</taxon>
        <taxon>Insecta</taxon>
        <taxon>Pterygota</taxon>
        <taxon>Neoptera</taxon>
        <taxon>Endopterygota</taxon>
        <taxon>Diptera</taxon>
        <taxon>Nematocera</taxon>
        <taxon>Chironomoidea</taxon>
        <taxon>Ceratopogonidae</taxon>
        <taxon>Ceratopogoninae</taxon>
        <taxon>Culicoides</taxon>
        <taxon>Monoculicoides</taxon>
    </lineage>
</organism>
<feature type="compositionally biased region" description="Basic and acidic residues" evidence="6">
    <location>
        <begin position="277"/>
        <end position="287"/>
    </location>
</feature>
<comment type="similarity">
    <text evidence="2">Belongs to the PA-phosphatase related phosphoesterase family.</text>
</comment>
<name>A0A336LP53_CULSO</name>
<dbReference type="PANTHER" id="PTHR10165">
    <property type="entry name" value="LIPID PHOSPHATE PHOSPHATASE"/>
    <property type="match status" value="1"/>
</dbReference>
<dbReference type="CDD" id="cd03390">
    <property type="entry name" value="PAP2_containing_1_like"/>
    <property type="match status" value="1"/>
</dbReference>